<organism evidence="2 3">
    <name type="scientific">Catellatospora citrea</name>
    <dbReference type="NCBI Taxonomy" id="53366"/>
    <lineage>
        <taxon>Bacteria</taxon>
        <taxon>Bacillati</taxon>
        <taxon>Actinomycetota</taxon>
        <taxon>Actinomycetes</taxon>
        <taxon>Micromonosporales</taxon>
        <taxon>Micromonosporaceae</taxon>
        <taxon>Catellatospora</taxon>
    </lineage>
</organism>
<dbReference type="EMBL" id="BONH01000045">
    <property type="protein sequence ID" value="GIG01962.1"/>
    <property type="molecule type" value="Genomic_DNA"/>
</dbReference>
<comment type="caution">
    <text evidence="2">The sequence shown here is derived from an EMBL/GenBank/DDBJ whole genome shotgun (WGS) entry which is preliminary data.</text>
</comment>
<feature type="region of interest" description="Disordered" evidence="1">
    <location>
        <begin position="638"/>
        <end position="682"/>
    </location>
</feature>
<evidence type="ECO:0000313" key="3">
    <source>
        <dbReference type="Proteomes" id="UP000659904"/>
    </source>
</evidence>
<dbReference type="Proteomes" id="UP000659904">
    <property type="component" value="Unassembled WGS sequence"/>
</dbReference>
<protein>
    <submittedName>
        <fullName evidence="2">Uncharacterized protein</fullName>
    </submittedName>
</protein>
<dbReference type="RefSeq" id="WP_120316710.1">
    <property type="nucleotide sequence ID" value="NZ_BONH01000045.1"/>
</dbReference>
<name>A0A8J3KEW5_9ACTN</name>
<dbReference type="AlphaFoldDB" id="A0A8J3KEW5"/>
<gene>
    <name evidence="2" type="ORF">Cci01nite_70550</name>
</gene>
<sequence length="682" mass="75077">MATDAEPVPHAVTQGRTTATQMTFGSSRATQIIGDYYSEGHELRTKVSESMLAKLDATFVSPTGFEKAQRILARYSILFLSSPSGSGRRSFALRLLHVIGTAPVYEFSTSWEEPSVKRLSLGASRHYLLDLTYEDSISLGFIESLVRQRHNIEDLRSKLIVTLTPDQVSGLPGEATGLFTGVGQYDVAAFIKKQVAHAENGSHFVAPIDDDSFRDVLEDIARHERPVAQIHRLTAILTQPGSSALPLRDIRDQYFDWRDYITENLANQQEGSAYQRALLIAGAFFDRSASDVFMVAANMLIKELSLTFPATGLLDGPEIGVILSQIDADIANGIVSITGRRQGLDLAIIDRVWIQRPALRHHLLTWLSAVAAHAAIGPRSIARISQTLTHLATSHKSTEVLPILTTWVTSGPKTRRTEALKVLEHLSVHPDAGTPVRRTLYTWAKSASSSELMKAAAEICGGQLGEQMPVIALVRLRLLISTALTTKQTKNSQAVLTAARKSLQVLCLRTETRSRVLEMLNELATGDRFDEVAAFVFMAIAHPDEPDQVRCILEDATWDQLLTESWKKTVGLETYTSLAYRAAAQWRDWADHHYLDAIRVVQVIAPVVKPALKEDFVVQFLGLPSRASITTHMLWNWGDDSTRPPAEPGEGNGTTDTHDESSHDFAVNSDGATDESPSRTTG</sequence>
<evidence type="ECO:0000256" key="1">
    <source>
        <dbReference type="SAM" id="MobiDB-lite"/>
    </source>
</evidence>
<evidence type="ECO:0000313" key="2">
    <source>
        <dbReference type="EMBL" id="GIG01962.1"/>
    </source>
</evidence>
<reference evidence="2 3" key="1">
    <citation type="submission" date="2021-01" db="EMBL/GenBank/DDBJ databases">
        <title>Whole genome shotgun sequence of Catellatospora citrea NBRC 14495.</title>
        <authorList>
            <person name="Komaki H."/>
            <person name="Tamura T."/>
        </authorList>
    </citation>
    <scope>NUCLEOTIDE SEQUENCE [LARGE SCALE GENOMIC DNA]</scope>
    <source>
        <strain evidence="2 3">NBRC 14495</strain>
    </source>
</reference>
<proteinExistence type="predicted"/>
<keyword evidence="3" id="KW-1185">Reference proteome</keyword>
<accession>A0A8J3KEW5</accession>